<feature type="transmembrane region" description="Helical" evidence="8">
    <location>
        <begin position="184"/>
        <end position="205"/>
    </location>
</feature>
<organism evidence="10 11">
    <name type="scientific">Streptococcus urinalis 2285-97</name>
    <dbReference type="NCBI Taxonomy" id="764291"/>
    <lineage>
        <taxon>Bacteria</taxon>
        <taxon>Bacillati</taxon>
        <taxon>Bacillota</taxon>
        <taxon>Bacilli</taxon>
        <taxon>Lactobacillales</taxon>
        <taxon>Streptococcaceae</taxon>
        <taxon>Streptococcus</taxon>
    </lineage>
</organism>
<dbReference type="InterPro" id="IPR035906">
    <property type="entry name" value="MetI-like_sf"/>
</dbReference>
<dbReference type="CDD" id="cd06261">
    <property type="entry name" value="TM_PBP2"/>
    <property type="match status" value="1"/>
</dbReference>
<evidence type="ECO:0000259" key="9">
    <source>
        <dbReference type="PROSITE" id="PS50928"/>
    </source>
</evidence>
<dbReference type="AlphaFoldDB" id="G5KFW6"/>
<gene>
    <name evidence="10" type="ORF">STRUR_1125</name>
</gene>
<feature type="transmembrane region" description="Helical" evidence="8">
    <location>
        <begin position="240"/>
        <end position="261"/>
    </location>
</feature>
<dbReference type="InterPro" id="IPR000515">
    <property type="entry name" value="MetI-like"/>
</dbReference>
<evidence type="ECO:0000256" key="4">
    <source>
        <dbReference type="ARBA" id="ARBA00022475"/>
    </source>
</evidence>
<sequence>MNKIRFWAYLPTLLLLLLFVLIPLVNLLIPTLFSKDGFISGYIDFFSSLYNLKILWRTLKISFVVTLICALLGVPTAYFISGVSSKVKGLLMALTLFPMLTNSVIRAFAWITILGKNGVINNLLTSLKFINQPFSLLYTEGSIIVGSVYLFLPTMIITLVGVMEQIEDDILEAASTLGASQWKIISSIIIPLSLPGTIVGSILVFTGTLTAYTTPQLLGGNKNMMLATFLQQKAVTLGDWSSASVIAFIMIVITLLVMKSLNLVAKRVDKRNQIGEVTS</sequence>
<evidence type="ECO:0000256" key="7">
    <source>
        <dbReference type="ARBA" id="ARBA00023136"/>
    </source>
</evidence>
<evidence type="ECO:0000256" key="5">
    <source>
        <dbReference type="ARBA" id="ARBA00022692"/>
    </source>
</evidence>
<dbReference type="RefSeq" id="WP_006739819.1">
    <property type="nucleotide sequence ID" value="NZ_AEUZ02000001.1"/>
</dbReference>
<dbReference type="Proteomes" id="UP000005388">
    <property type="component" value="Unassembled WGS sequence"/>
</dbReference>
<evidence type="ECO:0000256" key="8">
    <source>
        <dbReference type="RuleBase" id="RU363032"/>
    </source>
</evidence>
<dbReference type="EMBL" id="AEUZ02000001">
    <property type="protein sequence ID" value="EHJ57089.1"/>
    <property type="molecule type" value="Genomic_DNA"/>
</dbReference>
<reference evidence="10 11" key="1">
    <citation type="journal article" date="2014" name="Int. J. Syst. Evol. Microbiol.">
        <title>Phylogenomics and the dynamic genome evolution of the genus Streptococcus.</title>
        <authorList>
            <consortium name="The Broad Institute Genome Sequencing Platform"/>
            <person name="Richards V.P."/>
            <person name="Palmer S.R."/>
            <person name="Pavinski Bitar P.D."/>
            <person name="Qin X."/>
            <person name="Weinstock G.M."/>
            <person name="Highlander S.K."/>
            <person name="Town C.D."/>
            <person name="Burne R.A."/>
            <person name="Stanhope M.J."/>
        </authorList>
    </citation>
    <scope>NUCLEOTIDE SEQUENCE [LARGE SCALE GENOMIC DNA]</scope>
    <source>
        <strain evidence="10 11">2285-97</strain>
    </source>
</reference>
<feature type="transmembrane region" description="Helical" evidence="8">
    <location>
        <begin position="12"/>
        <end position="34"/>
    </location>
</feature>
<evidence type="ECO:0000256" key="2">
    <source>
        <dbReference type="ARBA" id="ARBA00007069"/>
    </source>
</evidence>
<keyword evidence="6 8" id="KW-1133">Transmembrane helix</keyword>
<dbReference type="eggNOG" id="COG1176">
    <property type="taxonomic scope" value="Bacteria"/>
</dbReference>
<keyword evidence="4" id="KW-1003">Cell membrane</keyword>
<keyword evidence="5 8" id="KW-0812">Transmembrane</keyword>
<dbReference type="Gene3D" id="1.10.3720.10">
    <property type="entry name" value="MetI-like"/>
    <property type="match status" value="1"/>
</dbReference>
<proteinExistence type="inferred from homology"/>
<dbReference type="SUPFAM" id="SSF161098">
    <property type="entry name" value="MetI-like"/>
    <property type="match status" value="1"/>
</dbReference>
<evidence type="ECO:0000256" key="1">
    <source>
        <dbReference type="ARBA" id="ARBA00004651"/>
    </source>
</evidence>
<feature type="transmembrane region" description="Helical" evidence="8">
    <location>
        <begin position="90"/>
        <end position="113"/>
    </location>
</feature>
<name>G5KFW6_9STRE</name>
<evidence type="ECO:0000256" key="6">
    <source>
        <dbReference type="ARBA" id="ARBA00022989"/>
    </source>
</evidence>
<dbReference type="PANTHER" id="PTHR42929">
    <property type="entry name" value="INNER MEMBRANE ABC TRANSPORTER PERMEASE PROTEIN YDCU-RELATED-RELATED"/>
    <property type="match status" value="1"/>
</dbReference>
<evidence type="ECO:0000256" key="3">
    <source>
        <dbReference type="ARBA" id="ARBA00022448"/>
    </source>
</evidence>
<keyword evidence="11" id="KW-1185">Reference proteome</keyword>
<keyword evidence="3 8" id="KW-0813">Transport</keyword>
<comment type="similarity">
    <text evidence="2">Belongs to the binding-protein-dependent transport system permease family. CysTW subfamily.</text>
</comment>
<dbReference type="GO" id="GO:0005886">
    <property type="term" value="C:plasma membrane"/>
    <property type="evidence" value="ECO:0007669"/>
    <property type="project" value="UniProtKB-SubCell"/>
</dbReference>
<feature type="transmembrane region" description="Helical" evidence="8">
    <location>
        <begin position="143"/>
        <end position="163"/>
    </location>
</feature>
<dbReference type="PANTHER" id="PTHR42929:SF1">
    <property type="entry name" value="INNER MEMBRANE ABC TRANSPORTER PERMEASE PROTEIN YDCU-RELATED"/>
    <property type="match status" value="1"/>
</dbReference>
<feature type="domain" description="ABC transmembrane type-1" evidence="9">
    <location>
        <begin position="55"/>
        <end position="261"/>
    </location>
</feature>
<dbReference type="Pfam" id="PF00528">
    <property type="entry name" value="BPD_transp_1"/>
    <property type="match status" value="1"/>
</dbReference>
<comment type="caution">
    <text evidence="10">The sequence shown here is derived from an EMBL/GenBank/DDBJ whole genome shotgun (WGS) entry which is preliminary data.</text>
</comment>
<evidence type="ECO:0000313" key="10">
    <source>
        <dbReference type="EMBL" id="EHJ57089.1"/>
    </source>
</evidence>
<feature type="transmembrane region" description="Helical" evidence="8">
    <location>
        <begin position="54"/>
        <end position="78"/>
    </location>
</feature>
<protein>
    <submittedName>
        <fullName evidence="10">ABC transporter, permease protein</fullName>
    </submittedName>
</protein>
<evidence type="ECO:0000313" key="11">
    <source>
        <dbReference type="Proteomes" id="UP000005388"/>
    </source>
</evidence>
<keyword evidence="7 8" id="KW-0472">Membrane</keyword>
<dbReference type="PROSITE" id="PS50928">
    <property type="entry name" value="ABC_TM1"/>
    <property type="match status" value="1"/>
</dbReference>
<accession>G5KFW6</accession>
<dbReference type="GO" id="GO:0055085">
    <property type="term" value="P:transmembrane transport"/>
    <property type="evidence" value="ECO:0007669"/>
    <property type="project" value="InterPro"/>
</dbReference>
<dbReference type="STRING" id="764291.STRUR_1125"/>
<comment type="subcellular location">
    <subcellularLocation>
        <location evidence="1 8">Cell membrane</location>
        <topology evidence="1 8">Multi-pass membrane protein</topology>
    </subcellularLocation>
</comment>